<dbReference type="FunFam" id="3.20.20.80:FF:000006">
    <property type="entry name" value="Beta-galactosidase"/>
    <property type="match status" value="1"/>
</dbReference>
<comment type="catalytic activity">
    <reaction evidence="1">
        <text>Hydrolysis of terminal non-reducing beta-D-galactose residues in beta-D-galactosides.</text>
        <dbReference type="EC" id="3.2.1.23"/>
    </reaction>
</comment>
<evidence type="ECO:0000256" key="2">
    <source>
        <dbReference type="ARBA" id="ARBA00009809"/>
    </source>
</evidence>
<proteinExistence type="inferred from homology"/>
<dbReference type="SUPFAM" id="SSF51445">
    <property type="entry name" value="(Trans)glycosidases"/>
    <property type="match status" value="1"/>
</dbReference>
<evidence type="ECO:0000256" key="5">
    <source>
        <dbReference type="ARBA" id="ARBA00022801"/>
    </source>
</evidence>
<dbReference type="InterPro" id="IPR001944">
    <property type="entry name" value="Glycoside_Hdrlase_35"/>
</dbReference>
<dbReference type="InterPro" id="IPR017853">
    <property type="entry name" value="GH"/>
</dbReference>
<feature type="chain" id="PRO_5003103683" description="beta-galactosidase" evidence="7">
    <location>
        <begin position="25"/>
        <end position="448"/>
    </location>
</feature>
<evidence type="ECO:0000259" key="8">
    <source>
        <dbReference type="PROSITE" id="PS50228"/>
    </source>
</evidence>
<keyword evidence="4 7" id="KW-0732">Signal</keyword>
<dbReference type="AlphaFoldDB" id="D7MF04"/>
<evidence type="ECO:0000256" key="1">
    <source>
        <dbReference type="ARBA" id="ARBA00001412"/>
    </source>
</evidence>
<evidence type="ECO:0000313" key="10">
    <source>
        <dbReference type="Proteomes" id="UP000008694"/>
    </source>
</evidence>
<evidence type="ECO:0000256" key="4">
    <source>
        <dbReference type="ARBA" id="ARBA00022729"/>
    </source>
</evidence>
<dbReference type="GO" id="GO:0004565">
    <property type="term" value="F:beta-galactosidase activity"/>
    <property type="evidence" value="ECO:0007669"/>
    <property type="project" value="UniProtKB-EC"/>
</dbReference>
<protein>
    <recommendedName>
        <fullName evidence="3">beta-galactosidase</fullName>
        <ecNumber evidence="3">3.2.1.23</ecNumber>
    </recommendedName>
</protein>
<keyword evidence="5" id="KW-0378">Hydrolase</keyword>
<keyword evidence="10" id="KW-1185">Reference proteome</keyword>
<dbReference type="Proteomes" id="UP000008694">
    <property type="component" value="Unassembled WGS sequence"/>
</dbReference>
<reference evidence="10" key="1">
    <citation type="journal article" date="2011" name="Nat. Genet.">
        <title>The Arabidopsis lyrata genome sequence and the basis of rapid genome size change.</title>
        <authorList>
            <person name="Hu T.T."/>
            <person name="Pattyn P."/>
            <person name="Bakker E.G."/>
            <person name="Cao J."/>
            <person name="Cheng J.-F."/>
            <person name="Clark R.M."/>
            <person name="Fahlgren N."/>
            <person name="Fawcett J.A."/>
            <person name="Grimwood J."/>
            <person name="Gundlach H."/>
            <person name="Haberer G."/>
            <person name="Hollister J.D."/>
            <person name="Ossowski S."/>
            <person name="Ottilar R.P."/>
            <person name="Salamov A.A."/>
            <person name="Schneeberger K."/>
            <person name="Spannagl M."/>
            <person name="Wang X."/>
            <person name="Yang L."/>
            <person name="Nasrallah M.E."/>
            <person name="Bergelson J."/>
            <person name="Carrington J.C."/>
            <person name="Gaut B.S."/>
            <person name="Schmutz J."/>
            <person name="Mayer K.F.X."/>
            <person name="Van de Peer Y."/>
            <person name="Grigoriev I.V."/>
            <person name="Nordborg M."/>
            <person name="Weigel D."/>
            <person name="Guo Y.-L."/>
        </authorList>
    </citation>
    <scope>NUCLEOTIDE SEQUENCE [LARGE SCALE GENOMIC DNA]</scope>
    <source>
        <strain evidence="10">cv. MN47</strain>
    </source>
</reference>
<name>D7MF04_ARALL</name>
<dbReference type="Pfam" id="PF01301">
    <property type="entry name" value="Glyco_hydro_35"/>
    <property type="match status" value="1"/>
</dbReference>
<feature type="domain" description="SUEL-type lectin" evidence="8">
    <location>
        <begin position="357"/>
        <end position="407"/>
    </location>
</feature>
<dbReference type="InterPro" id="IPR000922">
    <property type="entry name" value="Lectin_gal-bd_dom"/>
</dbReference>
<dbReference type="HOGENOM" id="CLU_611601_0_0_1"/>
<dbReference type="PROSITE" id="PS50228">
    <property type="entry name" value="SUEL_LECTIN"/>
    <property type="match status" value="1"/>
</dbReference>
<dbReference type="EMBL" id="GL348719">
    <property type="protein sequence ID" value="EFH43069.1"/>
    <property type="molecule type" value="Genomic_DNA"/>
</dbReference>
<organism evidence="10">
    <name type="scientific">Arabidopsis lyrata subsp. lyrata</name>
    <name type="common">Lyre-leaved rock-cress</name>
    <dbReference type="NCBI Taxonomy" id="81972"/>
    <lineage>
        <taxon>Eukaryota</taxon>
        <taxon>Viridiplantae</taxon>
        <taxon>Streptophyta</taxon>
        <taxon>Embryophyta</taxon>
        <taxon>Tracheophyta</taxon>
        <taxon>Spermatophyta</taxon>
        <taxon>Magnoliopsida</taxon>
        <taxon>eudicotyledons</taxon>
        <taxon>Gunneridae</taxon>
        <taxon>Pentapetalae</taxon>
        <taxon>rosids</taxon>
        <taxon>malvids</taxon>
        <taxon>Brassicales</taxon>
        <taxon>Brassicaceae</taxon>
        <taxon>Camelineae</taxon>
        <taxon>Arabidopsis</taxon>
    </lineage>
</organism>
<dbReference type="PANTHER" id="PTHR23421">
    <property type="entry name" value="BETA-GALACTOSIDASE RELATED"/>
    <property type="match status" value="1"/>
</dbReference>
<keyword evidence="6" id="KW-0326">Glycosidase</keyword>
<dbReference type="Gene3D" id="3.20.20.80">
    <property type="entry name" value="Glycosidases"/>
    <property type="match status" value="1"/>
</dbReference>
<sequence>MKSRTRYLIAILLVVSLCSKASHGHGGGEVDDDNDEKKKKGVTYDGTSLIINGKRELLFSVSVHYPRSTPDMWPSIIDKARIGGLNTIQTYVFWNVHEPEHRKYDFKGRFDLVTFIKLIQEKGLYVTLRLGPFIQAEWNHGGLPYWLREVPEVYFRTDNEPFKEHTERYVRKILGMMKEEKLLASQRRSHHLGTENECNAVQLAYKENGERYIKWAANLVESMKLGIPWVMCKQNNASDNLINACNGRHCFEFLGILQLIEQSEDIAFSVARYFSKNGSHVNYYMMVDRYHIPRSFMKEEKKKNMLVILEEEPGVKLEAIDFVLVNRDTICSYVGEDYPVSVKSWKRERPKIASRSKDMRLKAVMKCPPEKQMVAVEFASFGDPTGTCGNFTMGKCSASKSKEVVEKDRTPVTGVFGGESLFDSSSERDFWGQRVSGDSEDIGSADQV</sequence>
<comment type="similarity">
    <text evidence="2">Belongs to the glycosyl hydrolase 35 family.</text>
</comment>
<dbReference type="InterPro" id="IPR031330">
    <property type="entry name" value="Gly_Hdrlase_35_cat"/>
</dbReference>
<accession>D7MF04</accession>
<gene>
    <name evidence="9" type="ORF">ARALYDRAFT_912308</name>
</gene>
<evidence type="ECO:0000313" key="9">
    <source>
        <dbReference type="EMBL" id="EFH43069.1"/>
    </source>
</evidence>
<dbReference type="GO" id="GO:0005975">
    <property type="term" value="P:carbohydrate metabolic process"/>
    <property type="evidence" value="ECO:0007669"/>
    <property type="project" value="InterPro"/>
</dbReference>
<dbReference type="PRINTS" id="PR00742">
    <property type="entry name" value="GLHYDRLASE35"/>
</dbReference>
<dbReference type="EC" id="3.2.1.23" evidence="3"/>
<dbReference type="CDD" id="cd22842">
    <property type="entry name" value="Gal_Rha_Lectin_BGal"/>
    <property type="match status" value="1"/>
</dbReference>
<evidence type="ECO:0000256" key="3">
    <source>
        <dbReference type="ARBA" id="ARBA00012756"/>
    </source>
</evidence>
<dbReference type="Gramene" id="scaffold_700050.1">
    <property type="protein sequence ID" value="scaffold_700050.1"/>
    <property type="gene ID" value="scaffold_700050.1"/>
</dbReference>
<evidence type="ECO:0000256" key="7">
    <source>
        <dbReference type="SAM" id="SignalP"/>
    </source>
</evidence>
<dbReference type="eggNOG" id="KOG0496">
    <property type="taxonomic scope" value="Eukaryota"/>
</dbReference>
<dbReference type="GO" id="GO:0030246">
    <property type="term" value="F:carbohydrate binding"/>
    <property type="evidence" value="ECO:0007669"/>
    <property type="project" value="InterPro"/>
</dbReference>
<feature type="signal peptide" evidence="7">
    <location>
        <begin position="1"/>
        <end position="24"/>
    </location>
</feature>
<evidence type="ECO:0000256" key="6">
    <source>
        <dbReference type="ARBA" id="ARBA00023295"/>
    </source>
</evidence>
<dbReference type="STRING" id="81972.D7MF04"/>